<dbReference type="InterPro" id="IPR002104">
    <property type="entry name" value="Integrase_catalytic"/>
</dbReference>
<evidence type="ECO:0000313" key="4">
    <source>
        <dbReference type="EMBL" id="GAA2455760.1"/>
    </source>
</evidence>
<sequence>MPNFAAPLTAWLDERPAWKNAAERALFLNRRGGRLTARGASDVFTAIGRTAGLNEATSACIGRHTFVTQLIRGGEDFVTVAELAGHSRLDTLRVYSQPTDEDKAAPLRTSPSTADDGQEYDDQEGDTRDRSTHRGRRPHPRWSDAGCLLPVDLQPAAGAYRYAPGRVRPRRADQPPPR</sequence>
<comment type="caution">
    <text evidence="4">The sequence shown here is derived from an EMBL/GenBank/DDBJ whole genome shotgun (WGS) entry which is preliminary data.</text>
</comment>
<dbReference type="Proteomes" id="UP001501231">
    <property type="component" value="Unassembled WGS sequence"/>
</dbReference>
<reference evidence="4 5" key="1">
    <citation type="journal article" date="2019" name="Int. J. Syst. Evol. Microbiol.">
        <title>The Global Catalogue of Microorganisms (GCM) 10K type strain sequencing project: providing services to taxonomists for standard genome sequencing and annotation.</title>
        <authorList>
            <consortium name="The Broad Institute Genomics Platform"/>
            <consortium name="The Broad Institute Genome Sequencing Center for Infectious Disease"/>
            <person name="Wu L."/>
            <person name="Ma J."/>
        </authorList>
    </citation>
    <scope>NUCLEOTIDE SEQUENCE [LARGE SCALE GENOMIC DNA]</scope>
    <source>
        <strain evidence="4 5">JCM 3325</strain>
    </source>
</reference>
<proteinExistence type="predicted"/>
<dbReference type="InterPro" id="IPR013762">
    <property type="entry name" value="Integrase-like_cat_sf"/>
</dbReference>
<keyword evidence="1" id="KW-0233">DNA recombination</keyword>
<dbReference type="InterPro" id="IPR011010">
    <property type="entry name" value="DNA_brk_join_enz"/>
</dbReference>
<dbReference type="Gene3D" id="1.10.443.10">
    <property type="entry name" value="Intergrase catalytic core"/>
    <property type="match status" value="1"/>
</dbReference>
<gene>
    <name evidence="4" type="ORF">GCM10010191_88750</name>
</gene>
<organism evidence="4 5">
    <name type="scientific">Actinomadura vinacea</name>
    <dbReference type="NCBI Taxonomy" id="115336"/>
    <lineage>
        <taxon>Bacteria</taxon>
        <taxon>Bacillati</taxon>
        <taxon>Actinomycetota</taxon>
        <taxon>Actinomycetes</taxon>
        <taxon>Streptosporangiales</taxon>
        <taxon>Thermomonosporaceae</taxon>
        <taxon>Actinomadura</taxon>
    </lineage>
</organism>
<dbReference type="SUPFAM" id="SSF56349">
    <property type="entry name" value="DNA breaking-rejoining enzymes"/>
    <property type="match status" value="1"/>
</dbReference>
<keyword evidence="5" id="KW-1185">Reference proteome</keyword>
<evidence type="ECO:0000256" key="2">
    <source>
        <dbReference type="SAM" id="MobiDB-lite"/>
    </source>
</evidence>
<dbReference type="Pfam" id="PF00589">
    <property type="entry name" value="Phage_integrase"/>
    <property type="match status" value="1"/>
</dbReference>
<evidence type="ECO:0000259" key="3">
    <source>
        <dbReference type="PROSITE" id="PS51898"/>
    </source>
</evidence>
<accession>A0ABN3KCL9</accession>
<name>A0ABN3KCL9_9ACTN</name>
<evidence type="ECO:0000256" key="1">
    <source>
        <dbReference type="ARBA" id="ARBA00023172"/>
    </source>
</evidence>
<dbReference type="PROSITE" id="PS51898">
    <property type="entry name" value="TYR_RECOMBINASE"/>
    <property type="match status" value="1"/>
</dbReference>
<feature type="domain" description="Tyr recombinase" evidence="3">
    <location>
        <begin position="1"/>
        <end position="108"/>
    </location>
</feature>
<feature type="region of interest" description="Disordered" evidence="2">
    <location>
        <begin position="94"/>
        <end position="178"/>
    </location>
</feature>
<dbReference type="EMBL" id="BAAARW010000043">
    <property type="protein sequence ID" value="GAA2455760.1"/>
    <property type="molecule type" value="Genomic_DNA"/>
</dbReference>
<evidence type="ECO:0000313" key="5">
    <source>
        <dbReference type="Proteomes" id="UP001501231"/>
    </source>
</evidence>
<protein>
    <recommendedName>
        <fullName evidence="3">Tyr recombinase domain-containing protein</fullName>
    </recommendedName>
</protein>